<accession>A0AAD9BY23</accession>
<dbReference type="EMBL" id="JASDAP010000013">
    <property type="protein sequence ID" value="KAK1892527.1"/>
    <property type="molecule type" value="Genomic_DNA"/>
</dbReference>
<feature type="region of interest" description="Disordered" evidence="1">
    <location>
        <begin position="1"/>
        <end position="70"/>
    </location>
</feature>
<keyword evidence="3" id="KW-1185">Reference proteome</keyword>
<evidence type="ECO:0000313" key="3">
    <source>
        <dbReference type="Proteomes" id="UP001228049"/>
    </source>
</evidence>
<dbReference type="AlphaFoldDB" id="A0AAD9BY23"/>
<gene>
    <name evidence="2" type="ORF">KUDE01_007602</name>
</gene>
<feature type="compositionally biased region" description="Polar residues" evidence="1">
    <location>
        <begin position="53"/>
        <end position="64"/>
    </location>
</feature>
<evidence type="ECO:0000256" key="1">
    <source>
        <dbReference type="SAM" id="MobiDB-lite"/>
    </source>
</evidence>
<proteinExistence type="predicted"/>
<organism evidence="2 3">
    <name type="scientific">Dissostichus eleginoides</name>
    <name type="common">Patagonian toothfish</name>
    <name type="synonym">Dissostichus amissus</name>
    <dbReference type="NCBI Taxonomy" id="100907"/>
    <lineage>
        <taxon>Eukaryota</taxon>
        <taxon>Metazoa</taxon>
        <taxon>Chordata</taxon>
        <taxon>Craniata</taxon>
        <taxon>Vertebrata</taxon>
        <taxon>Euteleostomi</taxon>
        <taxon>Actinopterygii</taxon>
        <taxon>Neopterygii</taxon>
        <taxon>Teleostei</taxon>
        <taxon>Neoteleostei</taxon>
        <taxon>Acanthomorphata</taxon>
        <taxon>Eupercaria</taxon>
        <taxon>Perciformes</taxon>
        <taxon>Notothenioidei</taxon>
        <taxon>Nototheniidae</taxon>
        <taxon>Dissostichus</taxon>
    </lineage>
</organism>
<comment type="caution">
    <text evidence="2">The sequence shown here is derived from an EMBL/GenBank/DDBJ whole genome shotgun (WGS) entry which is preliminary data.</text>
</comment>
<name>A0AAD9BY23_DISEL</name>
<reference evidence="2" key="1">
    <citation type="submission" date="2023-04" db="EMBL/GenBank/DDBJ databases">
        <title>Chromosome-level genome of Chaenocephalus aceratus.</title>
        <authorList>
            <person name="Park H."/>
        </authorList>
    </citation>
    <scope>NUCLEOTIDE SEQUENCE</scope>
    <source>
        <strain evidence="2">DE</strain>
        <tissue evidence="2">Muscle</tissue>
    </source>
</reference>
<dbReference type="Proteomes" id="UP001228049">
    <property type="component" value="Unassembled WGS sequence"/>
</dbReference>
<keyword evidence="2" id="KW-0675">Receptor</keyword>
<protein>
    <submittedName>
        <fullName evidence="2">Toll-like receptor 7</fullName>
    </submittedName>
</protein>
<evidence type="ECO:0000313" key="2">
    <source>
        <dbReference type="EMBL" id="KAK1892527.1"/>
    </source>
</evidence>
<sequence length="70" mass="7520">MRRGGGQIREPYPVSAQSAGGNASGKPPYPCSDLEDAQPLRSADTVGREAALHTNQLQAATPQQWKIMEQ</sequence>